<protein>
    <submittedName>
        <fullName evidence="1">Uncharacterized protein</fullName>
    </submittedName>
</protein>
<sequence length="84" mass="9282">MELLVVNSTGVLGPVLLNDFSHSIQTIKQMLNGEMHSFPELIFGYVDVRDVADLHFKAMTMPEANGKRFIAVVGQSLSFLDTAK</sequence>
<dbReference type="SUPFAM" id="SSF51735">
    <property type="entry name" value="NAD(P)-binding Rossmann-fold domains"/>
    <property type="match status" value="1"/>
</dbReference>
<reference evidence="1" key="1">
    <citation type="submission" date="2022-12" db="EMBL/GenBank/DDBJ databases">
        <title>Genome sequence of HCMS5-2.</title>
        <authorList>
            <person name="Woo H."/>
        </authorList>
    </citation>
    <scope>NUCLEOTIDE SEQUENCE</scope>
    <source>
        <strain evidence="1">HCMS5-2</strain>
    </source>
</reference>
<evidence type="ECO:0000313" key="1">
    <source>
        <dbReference type="EMBL" id="MCZ4244191.1"/>
    </source>
</evidence>
<accession>A0ABT4L8F1</accession>
<dbReference type="EMBL" id="JAPWGM010000003">
    <property type="protein sequence ID" value="MCZ4244191.1"/>
    <property type="molecule type" value="Genomic_DNA"/>
</dbReference>
<evidence type="ECO:0000313" key="2">
    <source>
        <dbReference type="Proteomes" id="UP001144347"/>
    </source>
</evidence>
<proteinExistence type="predicted"/>
<comment type="caution">
    <text evidence="1">The sequence shown here is derived from an EMBL/GenBank/DDBJ whole genome shotgun (WGS) entry which is preliminary data.</text>
</comment>
<organism evidence="1 2">
    <name type="scientific">Pedobacter punctiformis</name>
    <dbReference type="NCBI Taxonomy" id="3004097"/>
    <lineage>
        <taxon>Bacteria</taxon>
        <taxon>Pseudomonadati</taxon>
        <taxon>Bacteroidota</taxon>
        <taxon>Sphingobacteriia</taxon>
        <taxon>Sphingobacteriales</taxon>
        <taxon>Sphingobacteriaceae</taxon>
        <taxon>Pedobacter</taxon>
    </lineage>
</organism>
<name>A0ABT4L8F1_9SPHI</name>
<dbReference type="Gene3D" id="3.40.50.720">
    <property type="entry name" value="NAD(P)-binding Rossmann-like Domain"/>
    <property type="match status" value="1"/>
</dbReference>
<keyword evidence="2" id="KW-1185">Reference proteome</keyword>
<gene>
    <name evidence="1" type="ORF">O0955_09245</name>
</gene>
<dbReference type="InterPro" id="IPR036291">
    <property type="entry name" value="NAD(P)-bd_dom_sf"/>
</dbReference>
<dbReference type="Proteomes" id="UP001144347">
    <property type="component" value="Unassembled WGS sequence"/>
</dbReference>